<dbReference type="KEGG" id="pdh:B9T62_06160"/>
<dbReference type="RefSeq" id="WP_087914443.1">
    <property type="nucleotide sequence ID" value="NZ_CP021780.1"/>
</dbReference>
<dbReference type="SUPFAM" id="SSF46689">
    <property type="entry name" value="Homeodomain-like"/>
    <property type="match status" value="1"/>
</dbReference>
<accession>A0A2Z2KBW4</accession>
<dbReference type="InterPro" id="IPR011256">
    <property type="entry name" value="Reg_factor_effector_dom_sf"/>
</dbReference>
<keyword evidence="3" id="KW-0804">Transcription</keyword>
<proteinExistence type="predicted"/>
<dbReference type="PANTHER" id="PTHR47504">
    <property type="entry name" value="RIGHT ORIGIN-BINDING PROTEIN"/>
    <property type="match status" value="1"/>
</dbReference>
<dbReference type="PANTHER" id="PTHR47504:SF5">
    <property type="entry name" value="RIGHT ORIGIN-BINDING PROTEIN"/>
    <property type="match status" value="1"/>
</dbReference>
<dbReference type="SMART" id="SM00871">
    <property type="entry name" value="AraC_E_bind"/>
    <property type="match status" value="1"/>
</dbReference>
<dbReference type="GO" id="GO:0003700">
    <property type="term" value="F:DNA-binding transcription factor activity"/>
    <property type="evidence" value="ECO:0007669"/>
    <property type="project" value="InterPro"/>
</dbReference>
<dbReference type="InterPro" id="IPR050959">
    <property type="entry name" value="MarA-like"/>
</dbReference>
<dbReference type="GO" id="GO:0043565">
    <property type="term" value="F:sequence-specific DNA binding"/>
    <property type="evidence" value="ECO:0007669"/>
    <property type="project" value="InterPro"/>
</dbReference>
<dbReference type="AlphaFoldDB" id="A0A2Z2KBW4"/>
<dbReference type="Pfam" id="PF12833">
    <property type="entry name" value="HTH_18"/>
    <property type="match status" value="1"/>
</dbReference>
<evidence type="ECO:0000313" key="5">
    <source>
        <dbReference type="EMBL" id="ASA20423.1"/>
    </source>
</evidence>
<protein>
    <submittedName>
        <fullName evidence="5">AraC family transcriptional regulator</fullName>
    </submittedName>
</protein>
<evidence type="ECO:0000256" key="3">
    <source>
        <dbReference type="ARBA" id="ARBA00023163"/>
    </source>
</evidence>
<sequence>MDWFQRMNRALDYIESRLDSVIDNREAAQLALCSVYYFQKMFSILMDIPLAEYIRRRRLTLAAFDIQHSQTKIIDIALKYGYDSPEAFARAFHVLHGVTPTSARGEGVSLKAYPRLSFQISIRGAVAMDYRIINKSLFSVYGIDRKFTVEQEEQFAAIPQFWLECMRDGRLEALSRSAHADPEKEHVRSPVHGISWNSKSDPDNTCRYMLFNFVNQECQSDGYTLLDVPAATWAVFQTKEHTQEETSSVIQELNKRLYSEWLPTASYRKIDGYELELYYGEGAHCHCELWIRVEPIS</sequence>
<dbReference type="PROSITE" id="PS01124">
    <property type="entry name" value="HTH_ARAC_FAMILY_2"/>
    <property type="match status" value="1"/>
</dbReference>
<dbReference type="Gene3D" id="3.20.80.10">
    <property type="entry name" value="Regulatory factor, effector binding domain"/>
    <property type="match status" value="1"/>
</dbReference>
<reference evidence="5 6" key="1">
    <citation type="submission" date="2017-06" db="EMBL/GenBank/DDBJ databases">
        <title>Complete genome sequence of Paenibacillus donghaensis KCTC 13049T isolated from East Sea sediment, South Korea.</title>
        <authorList>
            <person name="Jung B.K."/>
            <person name="Hong S.-J."/>
            <person name="Shin J.-H."/>
        </authorList>
    </citation>
    <scope>NUCLEOTIDE SEQUENCE [LARGE SCALE GENOMIC DNA]</scope>
    <source>
        <strain evidence="5 6">KCTC 13049</strain>
    </source>
</reference>
<organism evidence="5 6">
    <name type="scientific">Paenibacillus donghaensis</name>
    <dbReference type="NCBI Taxonomy" id="414771"/>
    <lineage>
        <taxon>Bacteria</taxon>
        <taxon>Bacillati</taxon>
        <taxon>Bacillota</taxon>
        <taxon>Bacilli</taxon>
        <taxon>Bacillales</taxon>
        <taxon>Paenibacillaceae</taxon>
        <taxon>Paenibacillus</taxon>
    </lineage>
</organism>
<gene>
    <name evidence="5" type="ORF">B9T62_06160</name>
</gene>
<dbReference type="Proteomes" id="UP000249890">
    <property type="component" value="Chromosome"/>
</dbReference>
<dbReference type="Pfam" id="PF06445">
    <property type="entry name" value="GyrI-like"/>
    <property type="match status" value="1"/>
</dbReference>
<keyword evidence="1" id="KW-0805">Transcription regulation</keyword>
<dbReference type="InterPro" id="IPR029442">
    <property type="entry name" value="GyrI-like"/>
</dbReference>
<name>A0A2Z2KBW4_9BACL</name>
<dbReference type="SMART" id="SM00342">
    <property type="entry name" value="HTH_ARAC"/>
    <property type="match status" value="1"/>
</dbReference>
<dbReference type="SUPFAM" id="SSF55136">
    <property type="entry name" value="Probable bacterial effector-binding domain"/>
    <property type="match status" value="1"/>
</dbReference>
<feature type="domain" description="HTH araC/xylS-type" evidence="4">
    <location>
        <begin position="8"/>
        <end position="106"/>
    </location>
</feature>
<dbReference type="InterPro" id="IPR010499">
    <property type="entry name" value="AraC_E-bd"/>
</dbReference>
<dbReference type="InterPro" id="IPR009057">
    <property type="entry name" value="Homeodomain-like_sf"/>
</dbReference>
<dbReference type="OrthoDB" id="9801123at2"/>
<evidence type="ECO:0000256" key="1">
    <source>
        <dbReference type="ARBA" id="ARBA00023015"/>
    </source>
</evidence>
<keyword evidence="2" id="KW-0238">DNA-binding</keyword>
<dbReference type="Gene3D" id="1.10.10.60">
    <property type="entry name" value="Homeodomain-like"/>
    <property type="match status" value="2"/>
</dbReference>
<evidence type="ECO:0000256" key="2">
    <source>
        <dbReference type="ARBA" id="ARBA00023125"/>
    </source>
</evidence>
<evidence type="ECO:0000259" key="4">
    <source>
        <dbReference type="PROSITE" id="PS01124"/>
    </source>
</evidence>
<dbReference type="EMBL" id="CP021780">
    <property type="protein sequence ID" value="ASA20423.1"/>
    <property type="molecule type" value="Genomic_DNA"/>
</dbReference>
<dbReference type="InterPro" id="IPR018060">
    <property type="entry name" value="HTH_AraC"/>
</dbReference>
<evidence type="ECO:0000313" key="6">
    <source>
        <dbReference type="Proteomes" id="UP000249890"/>
    </source>
</evidence>
<keyword evidence="6" id="KW-1185">Reference proteome</keyword>